<gene>
    <name evidence="10" type="ORF">TRICI_001081</name>
</gene>
<dbReference type="VEuPathDB" id="FungiDB:TRICI_001081"/>
<evidence type="ECO:0000256" key="7">
    <source>
        <dbReference type="PIRNR" id="PIRNR008765"/>
    </source>
</evidence>
<evidence type="ECO:0000313" key="11">
    <source>
        <dbReference type="Proteomes" id="UP000761534"/>
    </source>
</evidence>
<dbReference type="Proteomes" id="UP000761534">
    <property type="component" value="Unassembled WGS sequence"/>
</dbReference>
<keyword evidence="6 7" id="KW-0472">Membrane</keyword>
<keyword evidence="7" id="KW-0256">Endoplasmic reticulum</keyword>
<dbReference type="PIRSF" id="PIRSF008765">
    <property type="entry name" value="PIG-P_GPI19"/>
    <property type="match status" value="1"/>
</dbReference>
<feature type="domain" description="PIG-P" evidence="9">
    <location>
        <begin position="31"/>
        <end position="147"/>
    </location>
</feature>
<proteinExistence type="inferred from homology"/>
<keyword evidence="7" id="KW-0808">Transferase</keyword>
<comment type="similarity">
    <text evidence="7">Belongs to the GPI19 family.</text>
</comment>
<comment type="caution">
    <text evidence="10">The sequence shown here is derived from an EMBL/GenBank/DDBJ whole genome shotgun (WGS) entry which is preliminary data.</text>
</comment>
<evidence type="ECO:0000256" key="1">
    <source>
        <dbReference type="ARBA" id="ARBA00004141"/>
    </source>
</evidence>
<keyword evidence="11" id="KW-1185">Reference proteome</keyword>
<dbReference type="AlphaFoldDB" id="A0A642VAG4"/>
<dbReference type="InterPro" id="IPR016542">
    <property type="entry name" value="PIG-P_GPI19"/>
</dbReference>
<accession>A0A642VAG4</accession>
<comment type="subcellular location">
    <subcellularLocation>
        <location evidence="7">Endoplasmic reticulum membrane</location>
    </subcellularLocation>
    <subcellularLocation>
        <location evidence="1">Membrane</location>
        <topology evidence="1">Multi-pass membrane protein</topology>
    </subcellularLocation>
</comment>
<comment type="pathway">
    <text evidence="2 7">Glycolipid biosynthesis; glycosylphosphatidylinositol-anchor biosynthesis.</text>
</comment>
<evidence type="ECO:0000259" key="9">
    <source>
        <dbReference type="Pfam" id="PF08510"/>
    </source>
</evidence>
<evidence type="ECO:0000256" key="5">
    <source>
        <dbReference type="ARBA" id="ARBA00022989"/>
    </source>
</evidence>
<evidence type="ECO:0000256" key="4">
    <source>
        <dbReference type="ARBA" id="ARBA00022692"/>
    </source>
</evidence>
<dbReference type="EC" id="2.4.1.198" evidence="7"/>
<reference evidence="10" key="1">
    <citation type="journal article" date="2019" name="G3 (Bethesda)">
        <title>Genome Assemblies of Two Rare Opportunistic Yeast Pathogens: Diutina rugosa (syn. Candida rugosa) and Trichomonascus ciferrii (syn. Candida ciferrii).</title>
        <authorList>
            <person name="Mixao V."/>
            <person name="Saus E."/>
            <person name="Hansen A.P."/>
            <person name="Lass-Florl C."/>
            <person name="Gabaldon T."/>
        </authorList>
    </citation>
    <scope>NUCLEOTIDE SEQUENCE</scope>
    <source>
        <strain evidence="10">CBS 4856</strain>
    </source>
</reference>
<sequence>MNEAGTPGPPPDTLAKESDVTVGGGAVPPATEYFGFALYIGSTLGVLMYLVWAFLPQDWLYALNIYYFPSRWWALAIPAFVEVLLIYIYVAVSSYNTEVLTRPFDSLEIITDPAAKIVPSDQTNYYLYHHSDGVWDLPLGEVCNVLYSEES</sequence>
<dbReference type="InterPro" id="IPR052263">
    <property type="entry name" value="GPI_Anchor_Biosynth"/>
</dbReference>
<dbReference type="GO" id="GO:0017176">
    <property type="term" value="F:phosphatidylinositol N-acetylglucosaminyltransferase activity"/>
    <property type="evidence" value="ECO:0007669"/>
    <property type="project" value="UniProtKB-UniRule"/>
</dbReference>
<evidence type="ECO:0000256" key="2">
    <source>
        <dbReference type="ARBA" id="ARBA00004687"/>
    </source>
</evidence>
<keyword evidence="5 8" id="KW-1133">Transmembrane helix</keyword>
<feature type="transmembrane region" description="Helical" evidence="8">
    <location>
        <begin position="72"/>
        <end position="92"/>
    </location>
</feature>
<dbReference type="PANTHER" id="PTHR46346">
    <property type="entry name" value="PHOSPHATIDYLINOSITOL N-ACETYLGLUCOSAMINYLTRANSFERASE SUBUNIT P"/>
    <property type="match status" value="1"/>
</dbReference>
<evidence type="ECO:0000256" key="8">
    <source>
        <dbReference type="SAM" id="Phobius"/>
    </source>
</evidence>
<comment type="function">
    <text evidence="7">Part of the complex catalyzing the transfer of N-acetylglucosamine from UDP-N-acetylglucosamine to phosphatidylinositol, the first step of GPI biosynthesis.</text>
</comment>
<evidence type="ECO:0000256" key="6">
    <source>
        <dbReference type="ARBA" id="ARBA00023136"/>
    </source>
</evidence>
<dbReference type="Pfam" id="PF08510">
    <property type="entry name" value="PIG-P"/>
    <property type="match status" value="1"/>
</dbReference>
<dbReference type="GO" id="GO:0005789">
    <property type="term" value="C:endoplasmic reticulum membrane"/>
    <property type="evidence" value="ECO:0007669"/>
    <property type="project" value="UniProtKB-SubCell"/>
</dbReference>
<comment type="catalytic activity">
    <reaction evidence="7">
        <text>a 1,2-diacyl-sn-glycero-3-phospho-(1D-myo-inositol) + UDP-N-acetyl-alpha-D-glucosamine = a 6-(N-acetyl-alpha-D-glucosaminyl)-1-(1,2-diacyl-sn-glycero-3-phospho)-1D-myo-inositol + UDP + H(+)</text>
        <dbReference type="Rhea" id="RHEA:14789"/>
        <dbReference type="ChEBI" id="CHEBI:15378"/>
        <dbReference type="ChEBI" id="CHEBI:57265"/>
        <dbReference type="ChEBI" id="CHEBI:57705"/>
        <dbReference type="ChEBI" id="CHEBI:57880"/>
        <dbReference type="ChEBI" id="CHEBI:58223"/>
        <dbReference type="EC" id="2.4.1.198"/>
    </reaction>
</comment>
<comment type="subunit">
    <text evidence="7">Component of the phosphatidylinositol N-acetylglucosaminyltransferase (GPI-GlcNAc transferase) complex.</text>
</comment>
<evidence type="ECO:0000313" key="10">
    <source>
        <dbReference type="EMBL" id="KAA8916783.1"/>
    </source>
</evidence>
<keyword evidence="3 7" id="KW-0337">GPI-anchor biosynthesis</keyword>
<name>A0A642VAG4_9ASCO</name>
<dbReference type="UniPathway" id="UPA00196"/>
<dbReference type="InterPro" id="IPR013717">
    <property type="entry name" value="PIG-P"/>
</dbReference>
<dbReference type="OrthoDB" id="690928at2759"/>
<evidence type="ECO:0000256" key="3">
    <source>
        <dbReference type="ARBA" id="ARBA00022502"/>
    </source>
</evidence>
<dbReference type="EMBL" id="SWFS01000082">
    <property type="protein sequence ID" value="KAA8916783.1"/>
    <property type="molecule type" value="Genomic_DNA"/>
</dbReference>
<dbReference type="PANTHER" id="PTHR46346:SF1">
    <property type="entry name" value="PHOSPHATIDYLINOSITOL N-ACETYLGLUCOSAMINYLTRANSFERASE SUBUNIT P"/>
    <property type="match status" value="1"/>
</dbReference>
<protein>
    <recommendedName>
        <fullName evidence="7">Phosphatidylinositol N-acetylglucosaminyltransferase subunit GPI19</fullName>
        <ecNumber evidence="7">2.4.1.198</ecNumber>
    </recommendedName>
</protein>
<keyword evidence="4 8" id="KW-0812">Transmembrane</keyword>
<organism evidence="10 11">
    <name type="scientific">Trichomonascus ciferrii</name>
    <dbReference type="NCBI Taxonomy" id="44093"/>
    <lineage>
        <taxon>Eukaryota</taxon>
        <taxon>Fungi</taxon>
        <taxon>Dikarya</taxon>
        <taxon>Ascomycota</taxon>
        <taxon>Saccharomycotina</taxon>
        <taxon>Dipodascomycetes</taxon>
        <taxon>Dipodascales</taxon>
        <taxon>Trichomonascaceae</taxon>
        <taxon>Trichomonascus</taxon>
        <taxon>Trichomonascus ciferrii complex</taxon>
    </lineage>
</organism>
<feature type="transmembrane region" description="Helical" evidence="8">
    <location>
        <begin position="33"/>
        <end position="52"/>
    </location>
</feature>
<dbReference type="GO" id="GO:0006506">
    <property type="term" value="P:GPI anchor biosynthetic process"/>
    <property type="evidence" value="ECO:0007669"/>
    <property type="project" value="UniProtKB-UniPathway"/>
</dbReference>